<dbReference type="Gene3D" id="3.40.50.300">
    <property type="entry name" value="P-loop containing nucleotide triphosphate hydrolases"/>
    <property type="match status" value="1"/>
</dbReference>
<dbReference type="InterPro" id="IPR001482">
    <property type="entry name" value="T2SS/T4SS_dom"/>
</dbReference>
<dbReference type="AlphaFoldDB" id="A0A934SY53"/>
<dbReference type="Gene3D" id="3.30.450.90">
    <property type="match status" value="1"/>
</dbReference>
<dbReference type="SUPFAM" id="SSF52540">
    <property type="entry name" value="P-loop containing nucleoside triphosphate hydrolases"/>
    <property type="match status" value="1"/>
</dbReference>
<keyword evidence="7" id="KW-1185">Reference proteome</keyword>
<organism evidence="6 7">
    <name type="scientific">Noviherbaspirillum pedocola</name>
    <dbReference type="NCBI Taxonomy" id="2801341"/>
    <lineage>
        <taxon>Bacteria</taxon>
        <taxon>Pseudomonadati</taxon>
        <taxon>Pseudomonadota</taxon>
        <taxon>Betaproteobacteria</taxon>
        <taxon>Burkholderiales</taxon>
        <taxon>Oxalobacteraceae</taxon>
        <taxon>Noviherbaspirillum</taxon>
    </lineage>
</organism>
<dbReference type="Pfam" id="PF05157">
    <property type="entry name" value="MshEN"/>
    <property type="match status" value="1"/>
</dbReference>
<dbReference type="Gene3D" id="3.30.300.160">
    <property type="entry name" value="Type II secretion system, protein E, N-terminal domain"/>
    <property type="match status" value="1"/>
</dbReference>
<dbReference type="Proteomes" id="UP000622890">
    <property type="component" value="Unassembled WGS sequence"/>
</dbReference>
<evidence type="ECO:0000256" key="1">
    <source>
        <dbReference type="ARBA" id="ARBA00006611"/>
    </source>
</evidence>
<keyword evidence="3" id="KW-0067">ATP-binding</keyword>
<evidence type="ECO:0000256" key="3">
    <source>
        <dbReference type="ARBA" id="ARBA00022840"/>
    </source>
</evidence>
<dbReference type="PANTHER" id="PTHR30258:SF1">
    <property type="entry name" value="PROTEIN TRANSPORT PROTEIN HOFB HOMOLOG"/>
    <property type="match status" value="1"/>
</dbReference>
<accession>A0A934SY53</accession>
<dbReference type="GO" id="GO:0005886">
    <property type="term" value="C:plasma membrane"/>
    <property type="evidence" value="ECO:0007669"/>
    <property type="project" value="TreeGrafter"/>
</dbReference>
<evidence type="ECO:0000313" key="6">
    <source>
        <dbReference type="EMBL" id="MBK4737465.1"/>
    </source>
</evidence>
<evidence type="ECO:0000256" key="2">
    <source>
        <dbReference type="ARBA" id="ARBA00022741"/>
    </source>
</evidence>
<reference evidence="6" key="1">
    <citation type="submission" date="2021-01" db="EMBL/GenBank/DDBJ databases">
        <title>Genome sequence of strain Noviherbaspirillum sp. DKR-6.</title>
        <authorList>
            <person name="Chaudhary D.K."/>
        </authorList>
    </citation>
    <scope>NUCLEOTIDE SEQUENCE</scope>
    <source>
        <strain evidence="6">DKR-6</strain>
    </source>
</reference>
<dbReference type="InterPro" id="IPR037257">
    <property type="entry name" value="T2SS_E_N_sf"/>
</dbReference>
<evidence type="ECO:0000313" key="7">
    <source>
        <dbReference type="Proteomes" id="UP000622890"/>
    </source>
</evidence>
<dbReference type="InterPro" id="IPR027417">
    <property type="entry name" value="P-loop_NTPase"/>
</dbReference>
<dbReference type="EMBL" id="JAEPBG010000012">
    <property type="protein sequence ID" value="MBK4737465.1"/>
    <property type="molecule type" value="Genomic_DNA"/>
</dbReference>
<sequence length="583" mass="64886">MPHMRLGEALLQEGLINGEQLQAALDLQAKDRKIHLGEILVDMRVVSRDVLRRVLAQKLGIPMVVLRKFDFDPNLIKAVPPDLVRKHQVMPLYRTESRLVVAMENPLDAEAVQSLAFATKLKIDPVMSSSDDLASAIRKYYGTQGMRETMEDLVFELGSVDLTPAITAPQFDDVSDSDNTLVRLVNKIIMDAHDEGASDIHIENMKGNRPTRVRFRKDGRMQLYSEIPANFRNALVSRLKIMSRLDISEKRRAQDGKLDFSQFGPARIELRVLTMPTTEGIEDVVMRVLAEPKAVPMDNLGLSGYALDGIRKIAESSHGLFFVCGPTGSGKTTTLHSILSHINTPDRKIWTVEDPVEITQEGLRQVQVQPRIDWTFATVLRSFLRADPDVIMVGETRDKETAQTVIEASLTGHLVLSTMHTNSAAESVVRLLDLGLDPFNFADALLGVVGQRLARRLCTACRTSSVATREELDMLAQEYCADTELDPAQVLSEWRSAHGDRSGAIVLRRACGCEECDGSGYKGRLGVHELLRNSPAVKRKILAGANVEEIVRQARAEGMITMRQDGIQKVLQGHTDWDQIRTI</sequence>
<dbReference type="InterPro" id="IPR007831">
    <property type="entry name" value="T2SS_GspE_N"/>
</dbReference>
<dbReference type="Pfam" id="PF00437">
    <property type="entry name" value="T2SSE"/>
    <property type="match status" value="1"/>
</dbReference>
<evidence type="ECO:0000259" key="4">
    <source>
        <dbReference type="Pfam" id="PF00437"/>
    </source>
</evidence>
<comment type="similarity">
    <text evidence="1">Belongs to the GSP E family.</text>
</comment>
<feature type="domain" description="Type II secretion system protein GspE N-terminal" evidence="5">
    <location>
        <begin position="59"/>
        <end position="145"/>
    </location>
</feature>
<dbReference type="CDD" id="cd01129">
    <property type="entry name" value="PulE-GspE-like"/>
    <property type="match status" value="1"/>
</dbReference>
<dbReference type="GO" id="GO:0005524">
    <property type="term" value="F:ATP binding"/>
    <property type="evidence" value="ECO:0007669"/>
    <property type="project" value="UniProtKB-KW"/>
</dbReference>
<protein>
    <submittedName>
        <fullName evidence="6">Flp pilus assembly complex ATPase component TadA</fullName>
    </submittedName>
</protein>
<proteinExistence type="inferred from homology"/>
<dbReference type="GO" id="GO:0016887">
    <property type="term" value="F:ATP hydrolysis activity"/>
    <property type="evidence" value="ECO:0007669"/>
    <property type="project" value="TreeGrafter"/>
</dbReference>
<evidence type="ECO:0000259" key="5">
    <source>
        <dbReference type="Pfam" id="PF05157"/>
    </source>
</evidence>
<dbReference type="SUPFAM" id="SSF160246">
    <property type="entry name" value="EspE N-terminal domain-like"/>
    <property type="match status" value="1"/>
</dbReference>
<dbReference type="PANTHER" id="PTHR30258">
    <property type="entry name" value="TYPE II SECRETION SYSTEM PROTEIN GSPE-RELATED"/>
    <property type="match status" value="1"/>
</dbReference>
<comment type="caution">
    <text evidence="6">The sequence shown here is derived from an EMBL/GenBank/DDBJ whole genome shotgun (WGS) entry which is preliminary data.</text>
</comment>
<gene>
    <name evidence="6" type="primary">tadA</name>
    <name evidence="6" type="ORF">JJB74_22840</name>
</gene>
<feature type="domain" description="Bacterial type II secretion system protein E" evidence="4">
    <location>
        <begin position="176"/>
        <end position="580"/>
    </location>
</feature>
<keyword evidence="2" id="KW-0547">Nucleotide-binding</keyword>
<name>A0A934SY53_9BURK</name>